<evidence type="ECO:0000256" key="3">
    <source>
        <dbReference type="ARBA" id="ARBA00022801"/>
    </source>
</evidence>
<feature type="domain" description="Ubiquitin-like protease family profile" evidence="5">
    <location>
        <begin position="180"/>
        <end position="345"/>
    </location>
</feature>
<gene>
    <name evidence="6" type="ORF">MEUPH1_LOCUS13281</name>
</gene>
<dbReference type="GO" id="GO:0006508">
    <property type="term" value="P:proteolysis"/>
    <property type="evidence" value="ECO:0007669"/>
    <property type="project" value="UniProtKB-KW"/>
</dbReference>
<organism evidence="6 7">
    <name type="scientific">Macrosiphum euphorbiae</name>
    <name type="common">potato aphid</name>
    <dbReference type="NCBI Taxonomy" id="13131"/>
    <lineage>
        <taxon>Eukaryota</taxon>
        <taxon>Metazoa</taxon>
        <taxon>Ecdysozoa</taxon>
        <taxon>Arthropoda</taxon>
        <taxon>Hexapoda</taxon>
        <taxon>Insecta</taxon>
        <taxon>Pterygota</taxon>
        <taxon>Neoptera</taxon>
        <taxon>Paraneoptera</taxon>
        <taxon>Hemiptera</taxon>
        <taxon>Sternorrhyncha</taxon>
        <taxon>Aphidomorpha</taxon>
        <taxon>Aphidoidea</taxon>
        <taxon>Aphididae</taxon>
        <taxon>Macrosiphini</taxon>
        <taxon>Macrosiphum</taxon>
    </lineage>
</organism>
<evidence type="ECO:0000256" key="1">
    <source>
        <dbReference type="ARBA" id="ARBA00005234"/>
    </source>
</evidence>
<evidence type="ECO:0000256" key="2">
    <source>
        <dbReference type="ARBA" id="ARBA00022670"/>
    </source>
</evidence>
<protein>
    <recommendedName>
        <fullName evidence="5">Ubiquitin-like protease family profile domain-containing protein</fullName>
    </recommendedName>
</protein>
<evidence type="ECO:0000313" key="7">
    <source>
        <dbReference type="Proteomes" id="UP001160148"/>
    </source>
</evidence>
<evidence type="ECO:0000259" key="5">
    <source>
        <dbReference type="PROSITE" id="PS50600"/>
    </source>
</evidence>
<dbReference type="GO" id="GO:0005634">
    <property type="term" value="C:nucleus"/>
    <property type="evidence" value="ECO:0007669"/>
    <property type="project" value="TreeGrafter"/>
</dbReference>
<evidence type="ECO:0000256" key="4">
    <source>
        <dbReference type="ARBA" id="ARBA00022807"/>
    </source>
</evidence>
<keyword evidence="4" id="KW-0788">Thiol protease</keyword>
<sequence length="378" mass="44100">MSYIVVRSVSNLGEIVEVTTEYPELTITRIGYSNVFDEVTSTDITSRHQINMDGVIVENQESEDINTIDIENRNKLYDTIEITYDTDEETEQVQAEQIVTVNIDGTTDDIIDITSDTEEIEVRQIAPLVNLRCLRFIRDRKRTFPTYYKEKVFDELINILSNKTEDDILIPIREEEPIFYNLRVRDLMSLLMPKGWLKDSVVQDYLALVLHEKETTRPMYTDFLVAYKTRGYDNALKYLKNYNLNIVNTIVFPINPGGNHWALIVVEIWEGKMHVFDSLRPESLMGDLKLLREFFNQALVDIINSEDSGVQRTPPADWIFIDAGSPKQENDHDCGVFTCVNARYFLTDTPRPMKFTQKYIPVYRQMIAWELMKWKLDS</sequence>
<dbReference type="Proteomes" id="UP001160148">
    <property type="component" value="Unassembled WGS sequence"/>
</dbReference>
<dbReference type="AlphaFoldDB" id="A0AAV0WP41"/>
<accession>A0AAV0WP41</accession>
<proteinExistence type="inferred from homology"/>
<dbReference type="PANTHER" id="PTHR12606:SF141">
    <property type="entry name" value="GH15225P-RELATED"/>
    <property type="match status" value="1"/>
</dbReference>
<dbReference type="SUPFAM" id="SSF54001">
    <property type="entry name" value="Cysteine proteinases"/>
    <property type="match status" value="1"/>
</dbReference>
<comment type="similarity">
    <text evidence="1">Belongs to the peptidase C48 family.</text>
</comment>
<dbReference type="EMBL" id="CARXXK010000002">
    <property type="protein sequence ID" value="CAI6357680.1"/>
    <property type="molecule type" value="Genomic_DNA"/>
</dbReference>
<dbReference type="PANTHER" id="PTHR12606">
    <property type="entry name" value="SENTRIN/SUMO-SPECIFIC PROTEASE"/>
    <property type="match status" value="1"/>
</dbReference>
<reference evidence="6 7" key="1">
    <citation type="submission" date="2023-01" db="EMBL/GenBank/DDBJ databases">
        <authorList>
            <person name="Whitehead M."/>
        </authorList>
    </citation>
    <scope>NUCLEOTIDE SEQUENCE [LARGE SCALE GENOMIC DNA]</scope>
</reference>
<comment type="caution">
    <text evidence="6">The sequence shown here is derived from an EMBL/GenBank/DDBJ whole genome shotgun (WGS) entry which is preliminary data.</text>
</comment>
<keyword evidence="7" id="KW-1185">Reference proteome</keyword>
<evidence type="ECO:0000313" key="6">
    <source>
        <dbReference type="EMBL" id="CAI6357680.1"/>
    </source>
</evidence>
<dbReference type="PROSITE" id="PS50600">
    <property type="entry name" value="ULP_PROTEASE"/>
    <property type="match status" value="1"/>
</dbReference>
<dbReference type="InterPro" id="IPR038765">
    <property type="entry name" value="Papain-like_cys_pep_sf"/>
</dbReference>
<keyword evidence="2" id="KW-0645">Protease</keyword>
<name>A0AAV0WP41_9HEMI</name>
<dbReference type="Gene3D" id="3.40.395.10">
    <property type="entry name" value="Adenoviral Proteinase, Chain A"/>
    <property type="match status" value="1"/>
</dbReference>
<dbReference type="InterPro" id="IPR003653">
    <property type="entry name" value="Peptidase_C48_C"/>
</dbReference>
<keyword evidence="3" id="KW-0378">Hydrolase</keyword>
<dbReference type="GO" id="GO:0016929">
    <property type="term" value="F:deSUMOylase activity"/>
    <property type="evidence" value="ECO:0007669"/>
    <property type="project" value="TreeGrafter"/>
</dbReference>
<dbReference type="Pfam" id="PF02902">
    <property type="entry name" value="Peptidase_C48"/>
    <property type="match status" value="1"/>
</dbReference>
<dbReference type="GO" id="GO:0016926">
    <property type="term" value="P:protein desumoylation"/>
    <property type="evidence" value="ECO:0007669"/>
    <property type="project" value="TreeGrafter"/>
</dbReference>